<proteinExistence type="predicted"/>
<gene>
    <name evidence="2" type="ORF">NPX13_g2410</name>
</gene>
<keyword evidence="1" id="KW-0732">Signal</keyword>
<dbReference type="Gene3D" id="3.30.530.20">
    <property type="match status" value="1"/>
</dbReference>
<dbReference type="CDD" id="cd07822">
    <property type="entry name" value="SRPBCC_4"/>
    <property type="match status" value="1"/>
</dbReference>
<reference evidence="2" key="1">
    <citation type="submission" date="2022-07" db="EMBL/GenBank/DDBJ databases">
        <title>Genome Sequence of Xylaria arbuscula.</title>
        <authorList>
            <person name="Buettner E."/>
        </authorList>
    </citation>
    <scope>NUCLEOTIDE SEQUENCE</scope>
    <source>
        <strain evidence="2">VT107</strain>
    </source>
</reference>
<accession>A0A9W8NKG8</accession>
<feature type="chain" id="PRO_5040818397" evidence="1">
    <location>
        <begin position="24"/>
        <end position="229"/>
    </location>
</feature>
<evidence type="ECO:0000313" key="2">
    <source>
        <dbReference type="EMBL" id="KAJ3578157.1"/>
    </source>
</evidence>
<keyword evidence="3" id="KW-1185">Reference proteome</keyword>
<name>A0A9W8NKG8_9PEZI</name>
<dbReference type="SUPFAM" id="SSF55961">
    <property type="entry name" value="Bet v1-like"/>
    <property type="match status" value="1"/>
</dbReference>
<feature type="signal peptide" evidence="1">
    <location>
        <begin position="1"/>
        <end position="23"/>
    </location>
</feature>
<dbReference type="Proteomes" id="UP001148614">
    <property type="component" value="Unassembled WGS sequence"/>
</dbReference>
<sequence length="229" mass="24413">MVYASFPIAALFLSSLLVQNVAAAAVPARDVAATYSEFDYSSLSCPSSRWSTLTTPTYGDSGALFTVCSSINVAAPATAVRDVVLDFKSYHLWNSFVVSVSVSSDVTGTPQDLYVGTPMTFTTAGLVNGLNTTSDEILTVVDGIGTGVSGNPYFLVAWRYDDKLAGLSSRAEHPIVIIDLGDNSSRVLSYETYYFGLLTPIIALLRTNLQAQFDAQARDLKAYAEGLSG</sequence>
<dbReference type="AlphaFoldDB" id="A0A9W8NKG8"/>
<dbReference type="EMBL" id="JANPWZ010000251">
    <property type="protein sequence ID" value="KAJ3578157.1"/>
    <property type="molecule type" value="Genomic_DNA"/>
</dbReference>
<dbReference type="VEuPathDB" id="FungiDB:F4678DRAFT_477191"/>
<dbReference type="InterPro" id="IPR023393">
    <property type="entry name" value="START-like_dom_sf"/>
</dbReference>
<comment type="caution">
    <text evidence="2">The sequence shown here is derived from an EMBL/GenBank/DDBJ whole genome shotgun (WGS) entry which is preliminary data.</text>
</comment>
<protein>
    <submittedName>
        <fullName evidence="2">Uncharacterized protein</fullName>
    </submittedName>
</protein>
<evidence type="ECO:0000256" key="1">
    <source>
        <dbReference type="SAM" id="SignalP"/>
    </source>
</evidence>
<evidence type="ECO:0000313" key="3">
    <source>
        <dbReference type="Proteomes" id="UP001148614"/>
    </source>
</evidence>
<organism evidence="2 3">
    <name type="scientific">Xylaria arbuscula</name>
    <dbReference type="NCBI Taxonomy" id="114810"/>
    <lineage>
        <taxon>Eukaryota</taxon>
        <taxon>Fungi</taxon>
        <taxon>Dikarya</taxon>
        <taxon>Ascomycota</taxon>
        <taxon>Pezizomycotina</taxon>
        <taxon>Sordariomycetes</taxon>
        <taxon>Xylariomycetidae</taxon>
        <taxon>Xylariales</taxon>
        <taxon>Xylariaceae</taxon>
        <taxon>Xylaria</taxon>
    </lineage>
</organism>